<protein>
    <submittedName>
        <fullName evidence="2">Uncharacterized protein</fullName>
    </submittedName>
</protein>
<evidence type="ECO:0000313" key="3">
    <source>
        <dbReference type="Proteomes" id="UP000236333"/>
    </source>
</evidence>
<organism evidence="2 3">
    <name type="scientific">Tetrabaena socialis</name>
    <dbReference type="NCBI Taxonomy" id="47790"/>
    <lineage>
        <taxon>Eukaryota</taxon>
        <taxon>Viridiplantae</taxon>
        <taxon>Chlorophyta</taxon>
        <taxon>core chlorophytes</taxon>
        <taxon>Chlorophyceae</taxon>
        <taxon>CS clade</taxon>
        <taxon>Chlamydomonadales</taxon>
        <taxon>Tetrabaenaceae</taxon>
        <taxon>Tetrabaena</taxon>
    </lineage>
</organism>
<comment type="caution">
    <text evidence="2">The sequence shown here is derived from an EMBL/GenBank/DDBJ whole genome shotgun (WGS) entry which is preliminary data.</text>
</comment>
<reference evidence="2 3" key="1">
    <citation type="journal article" date="2017" name="Mol. Biol. Evol.">
        <title>The 4-celled Tetrabaena socialis nuclear genome reveals the essential components for genetic control of cell number at the origin of multicellularity in the volvocine lineage.</title>
        <authorList>
            <person name="Featherston J."/>
            <person name="Arakaki Y."/>
            <person name="Hanschen E.R."/>
            <person name="Ferris P.J."/>
            <person name="Michod R.E."/>
            <person name="Olson B.J.S.C."/>
            <person name="Nozaki H."/>
            <person name="Durand P.M."/>
        </authorList>
    </citation>
    <scope>NUCLEOTIDE SEQUENCE [LARGE SCALE GENOMIC DNA]</scope>
    <source>
        <strain evidence="2 3">NIES-571</strain>
    </source>
</reference>
<dbReference type="AlphaFoldDB" id="A0A2J7ZZY8"/>
<dbReference type="Proteomes" id="UP000236333">
    <property type="component" value="Unassembled WGS sequence"/>
</dbReference>
<feature type="region of interest" description="Disordered" evidence="1">
    <location>
        <begin position="31"/>
        <end position="64"/>
    </location>
</feature>
<sequence>MLSWLLDQGCPMDWDAVGAAVADEAAQQQAEAQQAQAKQEVVAQAGRGDGSHSAVAGSGGVFRG</sequence>
<dbReference type="EMBL" id="PGGS01000276">
    <property type="protein sequence ID" value="PNH05833.1"/>
    <property type="molecule type" value="Genomic_DNA"/>
</dbReference>
<gene>
    <name evidence="2" type="ORF">TSOC_007873</name>
</gene>
<feature type="compositionally biased region" description="Low complexity" evidence="1">
    <location>
        <begin position="31"/>
        <end position="56"/>
    </location>
</feature>
<evidence type="ECO:0000256" key="1">
    <source>
        <dbReference type="SAM" id="MobiDB-lite"/>
    </source>
</evidence>
<name>A0A2J7ZZY8_9CHLO</name>
<accession>A0A2J7ZZY8</accession>
<evidence type="ECO:0000313" key="2">
    <source>
        <dbReference type="EMBL" id="PNH05833.1"/>
    </source>
</evidence>
<proteinExistence type="predicted"/>
<keyword evidence="3" id="KW-1185">Reference proteome</keyword>